<dbReference type="InterPro" id="IPR016181">
    <property type="entry name" value="Acyl_CoA_acyltransferase"/>
</dbReference>
<evidence type="ECO:0000259" key="1">
    <source>
        <dbReference type="PROSITE" id="PS51186"/>
    </source>
</evidence>
<keyword evidence="2" id="KW-0012">Acyltransferase</keyword>
<protein>
    <submittedName>
        <fullName evidence="2">GNAT family N-acetyltransferase</fullName>
        <ecNumber evidence="2">2.3.-.-</ecNumber>
    </submittedName>
</protein>
<keyword evidence="2" id="KW-0808">Transferase</keyword>
<proteinExistence type="predicted"/>
<dbReference type="RefSeq" id="WP_377011553.1">
    <property type="nucleotide sequence ID" value="NZ_JBHSLV010000055.1"/>
</dbReference>
<dbReference type="Proteomes" id="UP001596104">
    <property type="component" value="Unassembled WGS sequence"/>
</dbReference>
<dbReference type="CDD" id="cd04301">
    <property type="entry name" value="NAT_SF"/>
    <property type="match status" value="1"/>
</dbReference>
<organism evidence="2 3">
    <name type="scientific">Bosea vestrisii</name>
    <dbReference type="NCBI Taxonomy" id="151416"/>
    <lineage>
        <taxon>Bacteria</taxon>
        <taxon>Pseudomonadati</taxon>
        <taxon>Pseudomonadota</taxon>
        <taxon>Alphaproteobacteria</taxon>
        <taxon>Hyphomicrobiales</taxon>
        <taxon>Boseaceae</taxon>
        <taxon>Bosea</taxon>
    </lineage>
</organism>
<dbReference type="SUPFAM" id="SSF55729">
    <property type="entry name" value="Acyl-CoA N-acyltransferases (Nat)"/>
    <property type="match status" value="1"/>
</dbReference>
<evidence type="ECO:0000313" key="2">
    <source>
        <dbReference type="EMBL" id="MFC5395547.1"/>
    </source>
</evidence>
<dbReference type="InterPro" id="IPR000182">
    <property type="entry name" value="GNAT_dom"/>
</dbReference>
<dbReference type="GO" id="GO:0016746">
    <property type="term" value="F:acyltransferase activity"/>
    <property type="evidence" value="ECO:0007669"/>
    <property type="project" value="UniProtKB-KW"/>
</dbReference>
<feature type="domain" description="N-acetyltransferase" evidence="1">
    <location>
        <begin position="7"/>
        <end position="169"/>
    </location>
</feature>
<gene>
    <name evidence="2" type="ORF">ACFPPC_23230</name>
</gene>
<dbReference type="EMBL" id="JBHSLV010000055">
    <property type="protein sequence ID" value="MFC5395547.1"/>
    <property type="molecule type" value="Genomic_DNA"/>
</dbReference>
<dbReference type="EC" id="2.3.-.-" evidence="2"/>
<accession>A0ABW0HFY7</accession>
<dbReference type="Gene3D" id="3.40.630.30">
    <property type="match status" value="1"/>
</dbReference>
<evidence type="ECO:0000313" key="3">
    <source>
        <dbReference type="Proteomes" id="UP001596104"/>
    </source>
</evidence>
<name>A0ABW0HFY7_9HYPH</name>
<sequence length="175" mass="18748">MSEKSSLSWRAMAAADLPAVMTVAAKVHPDYPEGETIFAERLALHPAGCLVLAGGEGLGGYVLSHPWRLGQVPALDSLLGALPEDADIYYIHDLALLPVARGSGAASACVHRLAAHARASGFARMALVAVGNSAGFWRRQGFREAHDEALARKLASYDDAARYLVRDLKDDWRNA</sequence>
<reference evidence="3" key="1">
    <citation type="journal article" date="2019" name="Int. J. Syst. Evol. Microbiol.">
        <title>The Global Catalogue of Microorganisms (GCM) 10K type strain sequencing project: providing services to taxonomists for standard genome sequencing and annotation.</title>
        <authorList>
            <consortium name="The Broad Institute Genomics Platform"/>
            <consortium name="The Broad Institute Genome Sequencing Center for Infectious Disease"/>
            <person name="Wu L."/>
            <person name="Ma J."/>
        </authorList>
    </citation>
    <scope>NUCLEOTIDE SEQUENCE [LARGE SCALE GENOMIC DNA]</scope>
    <source>
        <strain evidence="3">CGMCC 1.16326</strain>
    </source>
</reference>
<dbReference type="Pfam" id="PF00583">
    <property type="entry name" value="Acetyltransf_1"/>
    <property type="match status" value="1"/>
</dbReference>
<dbReference type="PROSITE" id="PS51186">
    <property type="entry name" value="GNAT"/>
    <property type="match status" value="1"/>
</dbReference>
<comment type="caution">
    <text evidence="2">The sequence shown here is derived from an EMBL/GenBank/DDBJ whole genome shotgun (WGS) entry which is preliminary data.</text>
</comment>
<keyword evidence="3" id="KW-1185">Reference proteome</keyword>